<keyword evidence="3" id="KW-0256">Endoplasmic reticulum</keyword>
<keyword evidence="6 8" id="KW-0472">Membrane</keyword>
<dbReference type="PANTHER" id="PTHR21212:SF0">
    <property type="entry name" value="SEIPIN"/>
    <property type="match status" value="1"/>
</dbReference>
<dbReference type="GO" id="GO:0140042">
    <property type="term" value="P:lipid droplet formation"/>
    <property type="evidence" value="ECO:0007669"/>
    <property type="project" value="UniProtKB-ARBA"/>
</dbReference>
<keyword evidence="4 8" id="KW-1133">Transmembrane helix</keyword>
<evidence type="ECO:0008006" key="11">
    <source>
        <dbReference type="Google" id="ProtNLM"/>
    </source>
</evidence>
<dbReference type="CDD" id="cd23995">
    <property type="entry name" value="Seipin_BSCL2_like"/>
    <property type="match status" value="1"/>
</dbReference>
<evidence type="ECO:0000256" key="7">
    <source>
        <dbReference type="SAM" id="MobiDB-lite"/>
    </source>
</evidence>
<evidence type="ECO:0000256" key="4">
    <source>
        <dbReference type="ARBA" id="ARBA00022989"/>
    </source>
</evidence>
<accession>A0AA38ZKY3</accession>
<dbReference type="Proteomes" id="UP001168098">
    <property type="component" value="Unassembled WGS sequence"/>
</dbReference>
<organism evidence="9 10">
    <name type="scientific">Vitis rotundifolia</name>
    <name type="common">Muscadine grape</name>
    <dbReference type="NCBI Taxonomy" id="103349"/>
    <lineage>
        <taxon>Eukaryota</taxon>
        <taxon>Viridiplantae</taxon>
        <taxon>Streptophyta</taxon>
        <taxon>Embryophyta</taxon>
        <taxon>Tracheophyta</taxon>
        <taxon>Spermatophyta</taxon>
        <taxon>Magnoliopsida</taxon>
        <taxon>eudicotyledons</taxon>
        <taxon>Gunneridae</taxon>
        <taxon>Pentapetalae</taxon>
        <taxon>rosids</taxon>
        <taxon>Vitales</taxon>
        <taxon>Vitaceae</taxon>
        <taxon>Viteae</taxon>
        <taxon>Vitis</taxon>
    </lineage>
</organism>
<evidence type="ECO:0000256" key="5">
    <source>
        <dbReference type="ARBA" id="ARBA00023098"/>
    </source>
</evidence>
<name>A0AA38ZKY3_VITRO</name>
<dbReference type="AlphaFoldDB" id="A0AA38ZKY3"/>
<dbReference type="EMBL" id="JARBHA010000010">
    <property type="protein sequence ID" value="KAJ9690769.1"/>
    <property type="molecule type" value="Genomic_DNA"/>
</dbReference>
<comment type="subcellular location">
    <subcellularLocation>
        <location evidence="1">Endoplasmic reticulum membrane</location>
        <topology evidence="1">Multi-pass membrane protein</topology>
    </subcellularLocation>
</comment>
<feature type="region of interest" description="Disordered" evidence="7">
    <location>
        <begin position="26"/>
        <end position="144"/>
    </location>
</feature>
<keyword evidence="2 8" id="KW-0812">Transmembrane</keyword>
<keyword evidence="10" id="KW-1185">Reference proteome</keyword>
<feature type="compositionally biased region" description="Polar residues" evidence="7">
    <location>
        <begin position="35"/>
        <end position="53"/>
    </location>
</feature>
<evidence type="ECO:0000256" key="2">
    <source>
        <dbReference type="ARBA" id="ARBA00022692"/>
    </source>
</evidence>
<proteinExistence type="predicted"/>
<evidence type="ECO:0000256" key="1">
    <source>
        <dbReference type="ARBA" id="ARBA00004477"/>
    </source>
</evidence>
<dbReference type="GO" id="GO:0005789">
    <property type="term" value="C:endoplasmic reticulum membrane"/>
    <property type="evidence" value="ECO:0007669"/>
    <property type="project" value="UniProtKB-SubCell"/>
</dbReference>
<comment type="caution">
    <text evidence="9">The sequence shown here is derived from an EMBL/GenBank/DDBJ whole genome shotgun (WGS) entry which is preliminary data.</text>
</comment>
<dbReference type="Pfam" id="PF06775">
    <property type="entry name" value="Seipin"/>
    <property type="match status" value="1"/>
</dbReference>
<feature type="transmembrane region" description="Helical" evidence="8">
    <location>
        <begin position="239"/>
        <end position="265"/>
    </location>
</feature>
<feature type="compositionally biased region" description="Polar residues" evidence="7">
    <location>
        <begin position="69"/>
        <end position="88"/>
    </location>
</feature>
<dbReference type="GO" id="GO:0006629">
    <property type="term" value="P:lipid metabolic process"/>
    <property type="evidence" value="ECO:0007669"/>
    <property type="project" value="UniProtKB-KW"/>
</dbReference>
<feature type="transmembrane region" description="Helical" evidence="8">
    <location>
        <begin position="460"/>
        <end position="484"/>
    </location>
</feature>
<protein>
    <recommendedName>
        <fullName evidence="11">Seipin</fullName>
    </recommendedName>
</protein>
<feature type="transmembrane region" description="Helical" evidence="8">
    <location>
        <begin position="167"/>
        <end position="187"/>
    </location>
</feature>
<feature type="compositionally biased region" description="Basic residues" evidence="7">
    <location>
        <begin position="55"/>
        <end position="65"/>
    </location>
</feature>
<gene>
    <name evidence="9" type="ORF">PVL29_013099</name>
</gene>
<evidence type="ECO:0000313" key="10">
    <source>
        <dbReference type="Proteomes" id="UP001168098"/>
    </source>
</evidence>
<evidence type="ECO:0000256" key="8">
    <source>
        <dbReference type="SAM" id="Phobius"/>
    </source>
</evidence>
<evidence type="ECO:0000313" key="9">
    <source>
        <dbReference type="EMBL" id="KAJ9690769.1"/>
    </source>
</evidence>
<reference evidence="9 10" key="1">
    <citation type="journal article" date="2023" name="BMC Biotechnol.">
        <title>Vitis rotundifolia cv Carlos genome sequencing.</title>
        <authorList>
            <person name="Huff M."/>
            <person name="Hulse-Kemp A."/>
            <person name="Scheffler B."/>
            <person name="Youngblood R."/>
            <person name="Simpson S."/>
            <person name="Babiker E."/>
            <person name="Staton M."/>
        </authorList>
    </citation>
    <scope>NUCLEOTIDE SEQUENCE [LARGE SCALE GENOMIC DNA]</scope>
    <source>
        <tissue evidence="9">Leaf</tissue>
    </source>
</reference>
<evidence type="ECO:0000256" key="6">
    <source>
        <dbReference type="ARBA" id="ARBA00023136"/>
    </source>
</evidence>
<evidence type="ECO:0000256" key="3">
    <source>
        <dbReference type="ARBA" id="ARBA00022824"/>
    </source>
</evidence>
<keyword evidence="5" id="KW-0443">Lipid metabolism</keyword>
<feature type="compositionally biased region" description="Basic and acidic residues" evidence="7">
    <location>
        <begin position="101"/>
        <end position="117"/>
    </location>
</feature>
<dbReference type="PANTHER" id="PTHR21212">
    <property type="entry name" value="BERNARDINELLI-SEIP CONGENITAL LIPODYSTROPHY 2 HOMOLOG BSCL2 PROTEIN"/>
    <property type="match status" value="1"/>
</dbReference>
<dbReference type="InterPro" id="IPR009617">
    <property type="entry name" value="Seipin"/>
</dbReference>
<feature type="compositionally biased region" description="Polar residues" evidence="7">
    <location>
        <begin position="122"/>
        <end position="144"/>
    </location>
</feature>
<sequence>MEDPGPNEDDHDHFFDAFDEFLFSDSSDAFEPEPSVSQSTISQLESNISQTTPSLRRRSSAHLRRGMSGTDSKATSSTSEVTQIQDGKTTIPRERKYKLHRNFEENEKECDKTESSRVRASPVQNTEDSHAASSTGKNVQVDDSSSSNPLVFLAELVIKAIGFQINLFISVFTFPAWLLYKFCVFAIDPFQGMRHGRDYLMGKVLRLWNVAYGSANPFISEWLNEHKSMWKLVSRFGWSLLLSVYVASILCGFLVAAFVASGFVMRYLVEEPIRMEEALNFDYTKNSPVAFVPIKSCPSFACVNCNEKIEVGKKGGLHVIPPNHKLQVTVMLTLPESEYNRNLGVFQVRVDFLSSEYRRLASASRTCMLQFKSMPIHLLLTFFKMAPLVTGYLSESQTLNVHFSGFTEGDEPTACLKVTIEQRAEYRPGAGIPEIYASSLILESELPLVKRILWYWKKTVFIWISMTVFLMELMFTLICCRPIILPRVRPRDGSTSGSATRDNVLIQS</sequence>